<name>A0ABX0JD80_9BACL</name>
<protein>
    <submittedName>
        <fullName evidence="1">Uncharacterized protein</fullName>
    </submittedName>
</protein>
<dbReference type="EMBL" id="JAAOIW010000011">
    <property type="protein sequence ID" value="NHN33211.1"/>
    <property type="molecule type" value="Genomic_DNA"/>
</dbReference>
<reference evidence="1" key="1">
    <citation type="submission" date="2020-03" db="EMBL/GenBank/DDBJ databases">
        <title>Draft sequencing of Paenibacilllus sp. S3N08.</title>
        <authorList>
            <person name="Kim D.-U."/>
        </authorList>
    </citation>
    <scope>NUCLEOTIDE SEQUENCE</scope>
    <source>
        <strain evidence="1">S3N08</strain>
    </source>
</reference>
<dbReference type="Proteomes" id="UP001165962">
    <property type="component" value="Unassembled WGS sequence"/>
</dbReference>
<dbReference type="RefSeq" id="WP_166153523.1">
    <property type="nucleotide sequence ID" value="NZ_JAAOIW010000011.1"/>
</dbReference>
<accession>A0ABX0JD80</accession>
<evidence type="ECO:0000313" key="2">
    <source>
        <dbReference type="Proteomes" id="UP001165962"/>
    </source>
</evidence>
<comment type="caution">
    <text evidence="1">The sequence shown here is derived from an EMBL/GenBank/DDBJ whole genome shotgun (WGS) entry which is preliminary data.</text>
</comment>
<keyword evidence="2" id="KW-1185">Reference proteome</keyword>
<gene>
    <name evidence="1" type="ORF">G9U52_25695</name>
</gene>
<organism evidence="1 2">
    <name type="scientific">Paenibacillus agricola</name>
    <dbReference type="NCBI Taxonomy" id="2716264"/>
    <lineage>
        <taxon>Bacteria</taxon>
        <taxon>Bacillati</taxon>
        <taxon>Bacillota</taxon>
        <taxon>Bacilli</taxon>
        <taxon>Bacillales</taxon>
        <taxon>Paenibacillaceae</taxon>
        <taxon>Paenibacillus</taxon>
    </lineage>
</organism>
<proteinExistence type="predicted"/>
<sequence>MAVIREGSKHNRDYEVIDSKVGEGIDFLIHAANRGFVNNPTDQMTTLLTSQQKLDLTDGHDVNWGGYLGYGKVVDIMRLCTLEEIEERVCLLKRDNMFYCMKFEHISLIANKYVEKLKSSGRQGNLVL</sequence>
<evidence type="ECO:0000313" key="1">
    <source>
        <dbReference type="EMBL" id="NHN33211.1"/>
    </source>
</evidence>